<gene>
    <name evidence="9" type="ORF">DF3PB_1590001</name>
</gene>
<keyword evidence="7 8" id="KW-0472">Membrane</keyword>
<dbReference type="Pfam" id="PF04143">
    <property type="entry name" value="Sulf_transp"/>
    <property type="match status" value="1"/>
</dbReference>
<accession>A0A380TAU7</accession>
<evidence type="ECO:0000256" key="8">
    <source>
        <dbReference type="SAM" id="Phobius"/>
    </source>
</evidence>
<evidence type="ECO:0000256" key="6">
    <source>
        <dbReference type="ARBA" id="ARBA00022989"/>
    </source>
</evidence>
<evidence type="ECO:0000256" key="5">
    <source>
        <dbReference type="ARBA" id="ARBA00022692"/>
    </source>
</evidence>
<evidence type="ECO:0000256" key="7">
    <source>
        <dbReference type="ARBA" id="ARBA00023136"/>
    </source>
</evidence>
<dbReference type="AlphaFoldDB" id="A0A380TAU7"/>
<keyword evidence="4" id="KW-0997">Cell inner membrane</keyword>
<protein>
    <submittedName>
        <fullName evidence="9">Uncharacterized protein</fullName>
    </submittedName>
</protein>
<organism evidence="9">
    <name type="scientific">metagenome</name>
    <dbReference type="NCBI Taxonomy" id="256318"/>
    <lineage>
        <taxon>unclassified sequences</taxon>
        <taxon>metagenomes</taxon>
    </lineage>
</organism>
<feature type="transmembrane region" description="Helical" evidence="8">
    <location>
        <begin position="12"/>
        <end position="41"/>
    </location>
</feature>
<name>A0A380TAU7_9ZZZZ</name>
<evidence type="ECO:0000256" key="2">
    <source>
        <dbReference type="ARBA" id="ARBA00022448"/>
    </source>
</evidence>
<dbReference type="InterPro" id="IPR007272">
    <property type="entry name" value="Sulf_transp_TsuA/YedE"/>
</dbReference>
<dbReference type="GO" id="GO:0005886">
    <property type="term" value="C:plasma membrane"/>
    <property type="evidence" value="ECO:0007669"/>
    <property type="project" value="UniProtKB-SubCell"/>
</dbReference>
<evidence type="ECO:0000256" key="1">
    <source>
        <dbReference type="ARBA" id="ARBA00004429"/>
    </source>
</evidence>
<evidence type="ECO:0000313" key="9">
    <source>
        <dbReference type="EMBL" id="SUS04935.1"/>
    </source>
</evidence>
<reference evidence="9" key="1">
    <citation type="submission" date="2018-07" db="EMBL/GenBank/DDBJ databases">
        <authorList>
            <person name="Quirk P.G."/>
            <person name="Krulwich T.A."/>
        </authorList>
    </citation>
    <scope>NUCLEOTIDE SEQUENCE</scope>
</reference>
<proteinExistence type="predicted"/>
<feature type="transmembrane region" description="Helical" evidence="8">
    <location>
        <begin position="53"/>
        <end position="72"/>
    </location>
</feature>
<feature type="transmembrane region" description="Helical" evidence="8">
    <location>
        <begin position="78"/>
        <end position="99"/>
    </location>
</feature>
<keyword evidence="5 8" id="KW-0812">Transmembrane</keyword>
<evidence type="ECO:0000256" key="3">
    <source>
        <dbReference type="ARBA" id="ARBA00022475"/>
    </source>
</evidence>
<dbReference type="EMBL" id="UIDG01000067">
    <property type="protein sequence ID" value="SUS04935.1"/>
    <property type="molecule type" value="Genomic_DNA"/>
</dbReference>
<keyword evidence="3" id="KW-1003">Cell membrane</keyword>
<dbReference type="PANTHER" id="PTHR30574:SF1">
    <property type="entry name" value="SULPHUR TRANSPORT DOMAIN-CONTAINING PROTEIN"/>
    <property type="match status" value="1"/>
</dbReference>
<dbReference type="PANTHER" id="PTHR30574">
    <property type="entry name" value="INNER MEMBRANE PROTEIN YEDE"/>
    <property type="match status" value="1"/>
</dbReference>
<keyword evidence="2" id="KW-0813">Transport</keyword>
<keyword evidence="6 8" id="KW-1133">Transmembrane helix</keyword>
<sequence length="144" mass="14456">MQAFTPFEAVAGGVLIGFAAVLLMLAAGRIAGISGIISGLLPSSDMGSDDTGWRLAFVVGLISGPMLMRLLGWPLPDIAIEASVPVIVVAGFLVGFGARTGSGCTSGHGVCGLARGSRRSLVATVTFMLTAAAVVFVVRHGIGG</sequence>
<feature type="transmembrane region" description="Helical" evidence="8">
    <location>
        <begin position="120"/>
        <end position="142"/>
    </location>
</feature>
<evidence type="ECO:0000256" key="4">
    <source>
        <dbReference type="ARBA" id="ARBA00022519"/>
    </source>
</evidence>
<comment type="subcellular location">
    <subcellularLocation>
        <location evidence="1">Cell inner membrane</location>
        <topology evidence="1">Multi-pass membrane protein</topology>
    </subcellularLocation>
</comment>